<dbReference type="EMBL" id="FLUM01000001">
    <property type="protein sequence ID" value="SBV97340.1"/>
    <property type="molecule type" value="Genomic_DNA"/>
</dbReference>
<dbReference type="AlphaFoldDB" id="A0A212JD22"/>
<evidence type="ECO:0000259" key="2">
    <source>
        <dbReference type="Pfam" id="PF19755"/>
    </source>
</evidence>
<dbReference type="RefSeq" id="WP_296940206.1">
    <property type="nucleotide sequence ID" value="NZ_LT599032.1"/>
</dbReference>
<dbReference type="Pfam" id="PF19755">
    <property type="entry name" value="DUF6242"/>
    <property type="match status" value="1"/>
</dbReference>
<evidence type="ECO:0000256" key="1">
    <source>
        <dbReference type="SAM" id="SignalP"/>
    </source>
</evidence>
<feature type="domain" description="DUF6242" evidence="3">
    <location>
        <begin position="155"/>
        <end position="454"/>
    </location>
</feature>
<dbReference type="Pfam" id="PF25852">
    <property type="entry name" value="DUF6242_C"/>
    <property type="match status" value="1"/>
</dbReference>
<organism evidence="4">
    <name type="scientific">uncultured Dysgonomonas sp</name>
    <dbReference type="NCBI Taxonomy" id="206096"/>
    <lineage>
        <taxon>Bacteria</taxon>
        <taxon>Pseudomonadati</taxon>
        <taxon>Bacteroidota</taxon>
        <taxon>Bacteroidia</taxon>
        <taxon>Bacteroidales</taxon>
        <taxon>Dysgonomonadaceae</taxon>
        <taxon>Dysgonomonas</taxon>
        <taxon>environmental samples</taxon>
    </lineage>
</organism>
<dbReference type="InterPro" id="IPR046209">
    <property type="entry name" value="DUF6242_N"/>
</dbReference>
<dbReference type="InterPro" id="IPR058667">
    <property type="entry name" value="DUF6242_C"/>
</dbReference>
<evidence type="ECO:0008006" key="5">
    <source>
        <dbReference type="Google" id="ProtNLM"/>
    </source>
</evidence>
<feature type="domain" description="DUF6242" evidence="2">
    <location>
        <begin position="56"/>
        <end position="149"/>
    </location>
</feature>
<accession>A0A212JD22</accession>
<keyword evidence="1" id="KW-0732">Signal</keyword>
<sequence length="458" mass="50837">MRLKQITKLLFIFLSVFALSSCNDSSSEYDTSALSGDSQISSFKIAALPYTAIDTVNYPSLTTTRFSIDQFSRLIYNPDSLPYQTTLRKCAVTLSYTAGSIGKVELVYPKDSIVDWNTTDSVDFSTYLYPKFRITPLNGQDPREYTVKILVHKVDPDTLVWKEKTVTNYPASFNKQKTLLVNGVFYTFTAGTDNKVYLSKADKPEKAEDALSYGNKEAVSTLDASTLILESITFFNNEFYAVDKNKQGYTSDIEGTSWSKEGISNNVTNIVGVIPTLDAATDLLLVITGDQFATTTDLKTLVAKGTIDSDFPTTGYSSLTHNDRNNLNNCILTVTKNISPGYVKTWSIKITSDNSLQVASNQSNPVIPKKDGVVTFLYNGYMYALTGNSFYKTLSYGYKWTTAPNKEILDTRIPKASGQSVIVDDENYIWVFGGVPDSGTSPIQKVWIGRINKLRPKL</sequence>
<evidence type="ECO:0000259" key="3">
    <source>
        <dbReference type="Pfam" id="PF25852"/>
    </source>
</evidence>
<protein>
    <recommendedName>
        <fullName evidence="5">Lipoprotein</fullName>
    </recommendedName>
</protein>
<feature type="chain" id="PRO_5012374638" description="Lipoprotein" evidence="1">
    <location>
        <begin position="21"/>
        <end position="458"/>
    </location>
</feature>
<evidence type="ECO:0000313" key="4">
    <source>
        <dbReference type="EMBL" id="SBV97340.1"/>
    </source>
</evidence>
<gene>
    <name evidence="4" type="ORF">KL86DYS1_11884</name>
</gene>
<reference evidence="4" key="1">
    <citation type="submission" date="2016-04" db="EMBL/GenBank/DDBJ databases">
        <authorList>
            <person name="Evans L.H."/>
            <person name="Alamgir A."/>
            <person name="Owens N."/>
            <person name="Weber N.D."/>
            <person name="Virtaneva K."/>
            <person name="Barbian K."/>
            <person name="Babar A."/>
            <person name="Rosenke K."/>
        </authorList>
    </citation>
    <scope>NUCLEOTIDE SEQUENCE</scope>
    <source>
        <strain evidence="4">86-1</strain>
    </source>
</reference>
<feature type="signal peptide" evidence="1">
    <location>
        <begin position="1"/>
        <end position="20"/>
    </location>
</feature>
<dbReference type="PROSITE" id="PS51257">
    <property type="entry name" value="PROKAR_LIPOPROTEIN"/>
    <property type="match status" value="1"/>
</dbReference>
<name>A0A212JD22_9BACT</name>
<proteinExistence type="predicted"/>